<dbReference type="AlphaFoldDB" id="A0A418XKU3"/>
<accession>A0A418XKU3</accession>
<dbReference type="InterPro" id="IPR029063">
    <property type="entry name" value="SAM-dependent_MTases_sf"/>
</dbReference>
<dbReference type="GO" id="GO:0032259">
    <property type="term" value="P:methylation"/>
    <property type="evidence" value="ECO:0007669"/>
    <property type="project" value="UniProtKB-KW"/>
</dbReference>
<keyword evidence="2" id="KW-0808">Transferase</keyword>
<dbReference type="Pfam" id="PF13679">
    <property type="entry name" value="Methyltransf_32"/>
    <property type="match status" value="1"/>
</dbReference>
<organism evidence="2 3">
    <name type="scientific">Pseudomonas cavernicola</name>
    <dbReference type="NCBI Taxonomy" id="2320866"/>
    <lineage>
        <taxon>Bacteria</taxon>
        <taxon>Pseudomonadati</taxon>
        <taxon>Pseudomonadota</taxon>
        <taxon>Gammaproteobacteria</taxon>
        <taxon>Pseudomonadales</taxon>
        <taxon>Pseudomonadaceae</taxon>
        <taxon>Pseudomonas</taxon>
    </lineage>
</organism>
<dbReference type="InterPro" id="IPR025714">
    <property type="entry name" value="Methyltranfer_dom"/>
</dbReference>
<dbReference type="SUPFAM" id="SSF53335">
    <property type="entry name" value="S-adenosyl-L-methionine-dependent methyltransferases"/>
    <property type="match status" value="1"/>
</dbReference>
<keyword evidence="2" id="KW-0489">Methyltransferase</keyword>
<dbReference type="PANTHER" id="PTHR13369:SF0">
    <property type="entry name" value="GLUTATHIONE S-TRANSFERASE C-TERMINAL DOMAIN-CONTAINING PROTEIN"/>
    <property type="match status" value="1"/>
</dbReference>
<gene>
    <name evidence="2" type="ORF">D3879_07185</name>
</gene>
<feature type="domain" description="Methyltransferase" evidence="1">
    <location>
        <begin position="114"/>
        <end position="237"/>
    </location>
</feature>
<evidence type="ECO:0000313" key="3">
    <source>
        <dbReference type="Proteomes" id="UP000284021"/>
    </source>
</evidence>
<sequence length="413" mass="46173">MPNPTPLHGPQLLERFQALDSFLLAYQDLWRPKPFIYLDLPWEAQHPQLAAWLRQRSLADAEAAHNQPERLQAPPPFPELAAQSTALSVIGDLPQRLLAKLPARFAVDVPGRKWEQIQAFASRLQFRQQPRHWLDWCAGKGHLGHLVAHDGNALTCLEYNPELVQAGQHLSRRRGLPALHLQQDVLAIDAGTLLSAAHTPVALHACGDLHVRLIQLASAAGCAQLAIAPCCYNRISTHSYQPLSAAAQASTLALSVDDLGLPLSETVTAGARVRRQRDSSMARRLAFDLLQRELRGADDYLPTPSLPPAWLNKEFATYCIDLAALKKLAIPTPRDWPRLEAQGWQRLAEVRNLELVRGLFRRPLELWLLLDRALYLEQQGYHVQLGSFCLSQLTPRNLMLLAERNQVAHTNCG</sequence>
<reference evidence="2 3" key="1">
    <citation type="submission" date="2018-09" db="EMBL/GenBank/DDBJ databases">
        <authorList>
            <person name="Zhu H."/>
        </authorList>
    </citation>
    <scope>NUCLEOTIDE SEQUENCE [LARGE SCALE GENOMIC DNA]</scope>
    <source>
        <strain evidence="2 3">K1S02-6</strain>
    </source>
</reference>
<dbReference type="EMBL" id="QYUR01000002">
    <property type="protein sequence ID" value="RJG13051.1"/>
    <property type="molecule type" value="Genomic_DNA"/>
</dbReference>
<comment type="caution">
    <text evidence="2">The sequence shown here is derived from an EMBL/GenBank/DDBJ whole genome shotgun (WGS) entry which is preliminary data.</text>
</comment>
<protein>
    <submittedName>
        <fullName evidence="2">Methyltransferase</fullName>
    </submittedName>
</protein>
<evidence type="ECO:0000313" key="2">
    <source>
        <dbReference type="EMBL" id="RJG13051.1"/>
    </source>
</evidence>
<proteinExistence type="predicted"/>
<name>A0A418XKU3_9PSED</name>
<dbReference type="Proteomes" id="UP000284021">
    <property type="component" value="Unassembled WGS sequence"/>
</dbReference>
<keyword evidence="3" id="KW-1185">Reference proteome</keyword>
<evidence type="ECO:0000259" key="1">
    <source>
        <dbReference type="Pfam" id="PF13679"/>
    </source>
</evidence>
<dbReference type="RefSeq" id="WP_119953373.1">
    <property type="nucleotide sequence ID" value="NZ_QYUR01000002.1"/>
</dbReference>
<dbReference type="GO" id="GO:0008168">
    <property type="term" value="F:methyltransferase activity"/>
    <property type="evidence" value="ECO:0007669"/>
    <property type="project" value="UniProtKB-KW"/>
</dbReference>
<dbReference type="PANTHER" id="PTHR13369">
    <property type="match status" value="1"/>
</dbReference>
<dbReference type="OrthoDB" id="5298194at2"/>